<dbReference type="PANTHER" id="PTHR31827">
    <property type="entry name" value="EMB|CAB89363.1"/>
    <property type="match status" value="1"/>
</dbReference>
<dbReference type="PANTHER" id="PTHR31827:SF1">
    <property type="entry name" value="EMB|CAB89363.1"/>
    <property type="match status" value="1"/>
</dbReference>
<evidence type="ECO:0000313" key="2">
    <source>
        <dbReference type="EMBL" id="KAF0739408.1"/>
    </source>
</evidence>
<feature type="domain" description="WRKY19-like zinc finger" evidence="1">
    <location>
        <begin position="273"/>
        <end position="296"/>
    </location>
</feature>
<dbReference type="EMBL" id="VJMJ01000064">
    <property type="protein sequence ID" value="KAF0739408.1"/>
    <property type="molecule type" value="Genomic_DNA"/>
</dbReference>
<keyword evidence="3" id="KW-1185">Reference proteome</keyword>
<dbReference type="AlphaFoldDB" id="A0A6G0XGZ9"/>
<dbReference type="VEuPathDB" id="FungiDB:AeMF1_016855"/>
<evidence type="ECO:0000313" key="3">
    <source>
        <dbReference type="Proteomes" id="UP000481153"/>
    </source>
</evidence>
<accession>A0A6G0XGZ9</accession>
<sequence length="348" mass="38594">MSIDTAVPTLGQPPQVNPRILRMDSFQDEKDLHDYVSEQPFCMEKGMFDLEMDPFNFELDDLDLAGYEDENLAPVLNVNASVVDVTPCAHDNTIQAAPTYHIATAAPSVSNSPFCSNYDWELMTQKKELGQIAPLPFSFAEDSKPKEDKETQKRIPLAPRLTTHGNTLNIQRTTRAMTQADHVNKMDPVNKPEPLMCRLTISAKPYTPSESSDLNEMFSPSGAQRKICLQAGCTNRARSHQRCKKHGGARQCTFEGCVKNSQSRGLCIAHGGGSRCRFEGCKRASQSRGLCKSHGGGKFCAVAGCKKKAHLKQLCRMHGGGERCKVVKCLKWAQKKGWCMAHAKEMEQ</sequence>
<reference evidence="2 3" key="1">
    <citation type="submission" date="2019-07" db="EMBL/GenBank/DDBJ databases">
        <title>Genomics analysis of Aphanomyces spp. identifies a new class of oomycete effector associated with host adaptation.</title>
        <authorList>
            <person name="Gaulin E."/>
        </authorList>
    </citation>
    <scope>NUCLEOTIDE SEQUENCE [LARGE SCALE GENOMIC DNA]</scope>
    <source>
        <strain evidence="2 3">ATCC 201684</strain>
    </source>
</reference>
<evidence type="ECO:0000259" key="1">
    <source>
        <dbReference type="Pfam" id="PF24906"/>
    </source>
</evidence>
<dbReference type="InterPro" id="IPR056866">
    <property type="entry name" value="Znf_WRKY19"/>
</dbReference>
<dbReference type="Proteomes" id="UP000481153">
    <property type="component" value="Unassembled WGS sequence"/>
</dbReference>
<organism evidence="2 3">
    <name type="scientific">Aphanomyces euteiches</name>
    <dbReference type="NCBI Taxonomy" id="100861"/>
    <lineage>
        <taxon>Eukaryota</taxon>
        <taxon>Sar</taxon>
        <taxon>Stramenopiles</taxon>
        <taxon>Oomycota</taxon>
        <taxon>Saprolegniomycetes</taxon>
        <taxon>Saprolegniales</taxon>
        <taxon>Verrucalvaceae</taxon>
        <taxon>Aphanomyces</taxon>
    </lineage>
</organism>
<name>A0A6G0XGZ9_9STRA</name>
<comment type="caution">
    <text evidence="2">The sequence shown here is derived from an EMBL/GenBank/DDBJ whole genome shotgun (WGS) entry which is preliminary data.</text>
</comment>
<dbReference type="Pfam" id="PF24906">
    <property type="entry name" value="Zf_WRKY19"/>
    <property type="match status" value="2"/>
</dbReference>
<gene>
    <name evidence="2" type="ORF">Ae201684_004976</name>
</gene>
<protein>
    <recommendedName>
        <fullName evidence="1">WRKY19-like zinc finger domain-containing protein</fullName>
    </recommendedName>
</protein>
<proteinExistence type="predicted"/>
<feature type="domain" description="WRKY19-like zinc finger" evidence="1">
    <location>
        <begin position="250"/>
        <end position="272"/>
    </location>
</feature>